<organism evidence="2 3">
    <name type="scientific">Haloarcula taiwanensis</name>
    <dbReference type="NCBI Taxonomy" id="1932004"/>
    <lineage>
        <taxon>Archaea</taxon>
        <taxon>Methanobacteriati</taxon>
        <taxon>Methanobacteriota</taxon>
        <taxon>Stenosarchaea group</taxon>
        <taxon>Halobacteria</taxon>
        <taxon>Halobacteriales</taxon>
        <taxon>Haloarculaceae</taxon>
        <taxon>Haloarcula</taxon>
    </lineage>
</organism>
<dbReference type="Proteomes" id="UP000242917">
    <property type="component" value="Plasmid pNYT1"/>
</dbReference>
<evidence type="ECO:0000313" key="2">
    <source>
        <dbReference type="EMBL" id="AUG49413.1"/>
    </source>
</evidence>
<keyword evidence="2" id="KW-0614">Plasmid</keyword>
<keyword evidence="3" id="KW-1185">Reference proteome</keyword>
<accession>A0A2H5A3W7</accession>
<sequence length="109" mass="11891">MSKSASPTSKSVGTTDAHPQERIARELLTQSRPLFLGVDGEGAAHYWDSYEFAVAVVASEDHAEKLQLAETPYDTLGEWCEYTQDERGWAVGPHVGGSLVGDIARRLNT</sequence>
<dbReference type="EMBL" id="CP019156">
    <property type="protein sequence ID" value="AUG49413.1"/>
    <property type="molecule type" value="Genomic_DNA"/>
</dbReference>
<feature type="compositionally biased region" description="Polar residues" evidence="1">
    <location>
        <begin position="1"/>
        <end position="14"/>
    </location>
</feature>
<reference evidence="2 3" key="1">
    <citation type="submission" date="2017-01" db="EMBL/GenBank/DDBJ databases">
        <title>A Red Light-Sensitive Sensory Rhodopsin I From Haloarcula taiwanensis, A New Haloarchaeon Isolated From Taiwan.</title>
        <authorList>
            <person name="Yang C.-S."/>
            <person name="Han Y.-A."/>
            <person name="Chen P.-C."/>
            <person name="Ng W.V."/>
            <person name="Chen T.-W."/>
        </authorList>
    </citation>
    <scope>NUCLEOTIDE SEQUENCE [LARGE SCALE GENOMIC DNA]</scope>
    <source>
        <strain evidence="2 3">Taiwanensis</strain>
        <plasmid evidence="2 3">pNYT1</plasmid>
    </source>
</reference>
<name>A0A2H5A3W7_9EURY</name>
<geneLocation type="plasmid" evidence="2 3">
    <name>pNYT1</name>
</geneLocation>
<dbReference type="AlphaFoldDB" id="A0A2H5A3W7"/>
<feature type="region of interest" description="Disordered" evidence="1">
    <location>
        <begin position="1"/>
        <end position="22"/>
    </location>
</feature>
<gene>
    <name evidence="2" type="ORF">BVU17_17670</name>
</gene>
<protein>
    <submittedName>
        <fullName evidence="2">Uncharacterized protein</fullName>
    </submittedName>
</protein>
<dbReference type="OrthoDB" id="217741at2157"/>
<proteinExistence type="predicted"/>
<evidence type="ECO:0000313" key="3">
    <source>
        <dbReference type="Proteomes" id="UP000242917"/>
    </source>
</evidence>
<dbReference type="KEGG" id="hta:BVU17_17670"/>
<evidence type="ECO:0000256" key="1">
    <source>
        <dbReference type="SAM" id="MobiDB-lite"/>
    </source>
</evidence>